<organism evidence="1 2">
    <name type="scientific">Podospora pseudocomata</name>
    <dbReference type="NCBI Taxonomy" id="2093779"/>
    <lineage>
        <taxon>Eukaryota</taxon>
        <taxon>Fungi</taxon>
        <taxon>Dikarya</taxon>
        <taxon>Ascomycota</taxon>
        <taxon>Pezizomycotina</taxon>
        <taxon>Sordariomycetes</taxon>
        <taxon>Sordariomycetidae</taxon>
        <taxon>Sordariales</taxon>
        <taxon>Podosporaceae</taxon>
        <taxon>Podospora</taxon>
    </lineage>
</organism>
<name>A0ABR0GRE3_9PEZI</name>
<sequence>MAKPRNANEALFYLVPQDAESRKIVEETPSYQGQYKGIVSLQVKAGSKSNFAGRILSIGRLKQLSDIVLYLRGLPDQQCSFQLHPSGELMLQDATTGCHTCLRCTDTRGNTIDKYRLQGDPRRRMLYQWRGAYRSSYGLHR</sequence>
<accession>A0ABR0GRE3</accession>
<keyword evidence="2" id="KW-1185">Reference proteome</keyword>
<dbReference type="Proteomes" id="UP001323405">
    <property type="component" value="Unassembled WGS sequence"/>
</dbReference>
<dbReference type="RefSeq" id="XP_062747312.1">
    <property type="nucleotide sequence ID" value="XM_062883166.1"/>
</dbReference>
<proteinExistence type="predicted"/>
<reference evidence="1 2" key="1">
    <citation type="journal article" date="2023" name="bioRxiv">
        <title>High-quality genome assemblies of four members of thePodospora anserinaspecies complex.</title>
        <authorList>
            <person name="Ament-Velasquez S.L."/>
            <person name="Vogan A.A."/>
            <person name="Wallerman O."/>
            <person name="Hartmann F."/>
            <person name="Gautier V."/>
            <person name="Silar P."/>
            <person name="Giraud T."/>
            <person name="Johannesson H."/>
        </authorList>
    </citation>
    <scope>NUCLEOTIDE SEQUENCE [LARGE SCALE GENOMIC DNA]</scope>
    <source>
        <strain evidence="1 2">CBS 415.72m</strain>
    </source>
</reference>
<evidence type="ECO:0000313" key="1">
    <source>
        <dbReference type="EMBL" id="KAK4658340.1"/>
    </source>
</evidence>
<dbReference type="GeneID" id="87902709"/>
<comment type="caution">
    <text evidence="1">The sequence shown here is derived from an EMBL/GenBank/DDBJ whole genome shotgun (WGS) entry which is preliminary data.</text>
</comment>
<evidence type="ECO:0000313" key="2">
    <source>
        <dbReference type="Proteomes" id="UP001323405"/>
    </source>
</evidence>
<protein>
    <submittedName>
        <fullName evidence="1">Uncharacterized protein</fullName>
    </submittedName>
</protein>
<dbReference type="EMBL" id="JAFFHA010000002">
    <property type="protein sequence ID" value="KAK4658340.1"/>
    <property type="molecule type" value="Genomic_DNA"/>
</dbReference>
<gene>
    <name evidence="1" type="ORF">QC762_0026950</name>
</gene>